<dbReference type="InterPro" id="IPR003877">
    <property type="entry name" value="SPRY_dom"/>
</dbReference>
<dbReference type="EMBL" id="VWZK01005202">
    <property type="protein sequence ID" value="NXG70878.1"/>
    <property type="molecule type" value="Genomic_DNA"/>
</dbReference>
<protein>
    <submittedName>
        <fullName evidence="2">TRI15 protein</fullName>
    </submittedName>
</protein>
<evidence type="ECO:0000313" key="2">
    <source>
        <dbReference type="EMBL" id="NXG70878.1"/>
    </source>
</evidence>
<feature type="domain" description="B30.2/SPRY" evidence="1">
    <location>
        <begin position="1"/>
        <end position="69"/>
    </location>
</feature>
<dbReference type="SUPFAM" id="SSF49899">
    <property type="entry name" value="Concanavalin A-like lectins/glucanases"/>
    <property type="match status" value="1"/>
</dbReference>
<sequence length="69" mass="7862">TSLERIPLHQIQVPKKVRVTLDYEKGQVAFFDADRRSSIFAFPAASFGGERVHPWFLVWSEGSQLTLCP</sequence>
<evidence type="ECO:0000259" key="1">
    <source>
        <dbReference type="PROSITE" id="PS50188"/>
    </source>
</evidence>
<feature type="non-terminal residue" evidence="2">
    <location>
        <position position="69"/>
    </location>
</feature>
<dbReference type="InterPro" id="IPR013320">
    <property type="entry name" value="ConA-like_dom_sf"/>
</dbReference>
<evidence type="ECO:0000313" key="3">
    <source>
        <dbReference type="Proteomes" id="UP000578343"/>
    </source>
</evidence>
<feature type="non-terminal residue" evidence="2">
    <location>
        <position position="1"/>
    </location>
</feature>
<name>A0A7K9E2B5_BARMA</name>
<gene>
    <name evidence="2" type="primary">Trim15</name>
    <name evidence="2" type="ORF">BARMAR_R14836</name>
</gene>
<dbReference type="InterPro" id="IPR001870">
    <property type="entry name" value="B30.2/SPRY"/>
</dbReference>
<reference evidence="2 3" key="1">
    <citation type="submission" date="2019-09" db="EMBL/GenBank/DDBJ databases">
        <title>Bird 10,000 Genomes (B10K) Project - Family phase.</title>
        <authorList>
            <person name="Zhang G."/>
        </authorList>
    </citation>
    <scope>NUCLEOTIDE SEQUENCE [LARGE SCALE GENOMIC DNA]</scope>
    <source>
        <strain evidence="2">B10K-DU-001-21</strain>
        <tissue evidence="2">Muscle</tissue>
    </source>
</reference>
<dbReference type="Pfam" id="PF00622">
    <property type="entry name" value="SPRY"/>
    <property type="match status" value="1"/>
</dbReference>
<organism evidence="2 3">
    <name type="scientific">Baryphthengus martii</name>
    <name type="common">Rufous motmot</name>
    <dbReference type="NCBI Taxonomy" id="176943"/>
    <lineage>
        <taxon>Eukaryota</taxon>
        <taxon>Metazoa</taxon>
        <taxon>Chordata</taxon>
        <taxon>Craniata</taxon>
        <taxon>Vertebrata</taxon>
        <taxon>Euteleostomi</taxon>
        <taxon>Archelosauria</taxon>
        <taxon>Archosauria</taxon>
        <taxon>Dinosauria</taxon>
        <taxon>Saurischia</taxon>
        <taxon>Theropoda</taxon>
        <taxon>Coelurosauria</taxon>
        <taxon>Aves</taxon>
        <taxon>Neognathae</taxon>
        <taxon>Neoaves</taxon>
        <taxon>Telluraves</taxon>
        <taxon>Coraciimorphae</taxon>
        <taxon>Coraciiformes</taxon>
        <taxon>Momotidae</taxon>
        <taxon>Baryphthengus</taxon>
    </lineage>
</organism>
<comment type="caution">
    <text evidence="2">The sequence shown here is derived from an EMBL/GenBank/DDBJ whole genome shotgun (WGS) entry which is preliminary data.</text>
</comment>
<dbReference type="Proteomes" id="UP000578343">
    <property type="component" value="Unassembled WGS sequence"/>
</dbReference>
<accession>A0A7K9E2B5</accession>
<dbReference type="PROSITE" id="PS50188">
    <property type="entry name" value="B302_SPRY"/>
    <property type="match status" value="1"/>
</dbReference>
<keyword evidence="3" id="KW-1185">Reference proteome</keyword>
<dbReference type="InterPro" id="IPR043136">
    <property type="entry name" value="B30.2/SPRY_sf"/>
</dbReference>
<dbReference type="AlphaFoldDB" id="A0A7K9E2B5"/>
<dbReference type="OrthoDB" id="9049620at2759"/>
<dbReference type="Gene3D" id="2.60.120.920">
    <property type="match status" value="1"/>
</dbReference>
<proteinExistence type="predicted"/>